<dbReference type="PANTHER" id="PTHR37694:SF1">
    <property type="entry name" value="SLR8022 PROTEIN"/>
    <property type="match status" value="1"/>
</dbReference>
<proteinExistence type="predicted"/>
<gene>
    <name evidence="1" type="ORF">MGAD_34960</name>
</gene>
<dbReference type="SUPFAM" id="SSF51182">
    <property type="entry name" value="RmlC-like cupins"/>
    <property type="match status" value="1"/>
</dbReference>
<dbReference type="Proteomes" id="UP000466187">
    <property type="component" value="Chromosome"/>
</dbReference>
<dbReference type="AlphaFoldDB" id="A0A7I7WRH8"/>
<dbReference type="InterPro" id="IPR014710">
    <property type="entry name" value="RmlC-like_jellyroll"/>
</dbReference>
<name>A0A7I7WRH8_MYCGU</name>
<organism evidence="1 2">
    <name type="scientific">Mycolicibacterium gadium</name>
    <name type="common">Mycobacterium gadium</name>
    <dbReference type="NCBI Taxonomy" id="1794"/>
    <lineage>
        <taxon>Bacteria</taxon>
        <taxon>Bacillati</taxon>
        <taxon>Actinomycetota</taxon>
        <taxon>Actinomycetes</taxon>
        <taxon>Mycobacteriales</taxon>
        <taxon>Mycobacteriaceae</taxon>
        <taxon>Mycolicibacterium</taxon>
    </lineage>
</organism>
<protein>
    <submittedName>
        <fullName evidence="1">LuxR family transcriptional regulator</fullName>
    </submittedName>
</protein>
<dbReference type="PANTHER" id="PTHR37694">
    <property type="entry name" value="SLR8022 PROTEIN"/>
    <property type="match status" value="1"/>
</dbReference>
<sequence length="131" mass="13982">MAYAVRDISDGRKGALTMEKISLTALAREHLETARAATSGRSAHTVYGGHEHSLRQTLMALKAGSKLDDHESPGEATLQVLHGRVRVTNSSSGWDGSAGDHIILPRERHGLSAIEDSVVLLTVSKPIGPHT</sequence>
<evidence type="ECO:0000313" key="1">
    <source>
        <dbReference type="EMBL" id="BBZ19161.1"/>
    </source>
</evidence>
<dbReference type="InterPro" id="IPR011051">
    <property type="entry name" value="RmlC_Cupin_sf"/>
</dbReference>
<reference evidence="1 2" key="1">
    <citation type="journal article" date="2019" name="Emerg. Microbes Infect.">
        <title>Comprehensive subspecies identification of 175 nontuberculous mycobacteria species based on 7547 genomic profiles.</title>
        <authorList>
            <person name="Matsumoto Y."/>
            <person name="Kinjo T."/>
            <person name="Motooka D."/>
            <person name="Nabeya D."/>
            <person name="Jung N."/>
            <person name="Uechi K."/>
            <person name="Horii T."/>
            <person name="Iida T."/>
            <person name="Fujita J."/>
            <person name="Nakamura S."/>
        </authorList>
    </citation>
    <scope>NUCLEOTIDE SEQUENCE [LARGE SCALE GENOMIC DNA]</scope>
    <source>
        <strain evidence="1 2">JCM 12688</strain>
    </source>
</reference>
<dbReference type="EMBL" id="AP022608">
    <property type="protein sequence ID" value="BBZ19161.1"/>
    <property type="molecule type" value="Genomic_DNA"/>
</dbReference>
<dbReference type="KEGG" id="mgad:MGAD_34960"/>
<accession>A0A7I7WRH8</accession>
<dbReference type="Gene3D" id="2.60.120.10">
    <property type="entry name" value="Jelly Rolls"/>
    <property type="match status" value="1"/>
</dbReference>
<dbReference type="CDD" id="cd02230">
    <property type="entry name" value="cupin_HP0902-like"/>
    <property type="match status" value="1"/>
</dbReference>
<evidence type="ECO:0000313" key="2">
    <source>
        <dbReference type="Proteomes" id="UP000466187"/>
    </source>
</evidence>